<dbReference type="NCBIfam" id="TIGR00229">
    <property type="entry name" value="sensory_box"/>
    <property type="match status" value="1"/>
</dbReference>
<feature type="transmembrane region" description="Helical" evidence="7">
    <location>
        <begin position="228"/>
        <end position="249"/>
    </location>
</feature>
<dbReference type="InterPro" id="IPR036890">
    <property type="entry name" value="HATPase_C_sf"/>
</dbReference>
<dbReference type="Gene3D" id="2.10.70.100">
    <property type="match status" value="1"/>
</dbReference>
<dbReference type="EMBL" id="JAGTUF010000005">
    <property type="protein sequence ID" value="MBR9971697.1"/>
    <property type="molecule type" value="Genomic_DNA"/>
</dbReference>
<evidence type="ECO:0000256" key="4">
    <source>
        <dbReference type="ARBA" id="ARBA00022553"/>
    </source>
</evidence>
<comment type="caution">
    <text evidence="12">The sequence shown here is derived from an EMBL/GenBank/DDBJ whole genome shotgun (WGS) entry which is preliminary data.</text>
</comment>
<evidence type="ECO:0000259" key="10">
    <source>
        <dbReference type="PROSITE" id="PS50113"/>
    </source>
</evidence>
<dbReference type="SMART" id="SM00388">
    <property type="entry name" value="HisKA"/>
    <property type="match status" value="1"/>
</dbReference>
<comment type="catalytic activity">
    <reaction evidence="1">
        <text>ATP + protein L-histidine = ADP + protein N-phospho-L-histidine.</text>
        <dbReference type="EC" id="2.7.13.3"/>
    </reaction>
</comment>
<keyword evidence="7" id="KW-0812">Transmembrane</keyword>
<dbReference type="Pfam" id="PF08447">
    <property type="entry name" value="PAS_3"/>
    <property type="match status" value="1"/>
</dbReference>
<evidence type="ECO:0000259" key="11">
    <source>
        <dbReference type="PROSITE" id="PS50885"/>
    </source>
</evidence>
<dbReference type="InterPro" id="IPR001610">
    <property type="entry name" value="PAC"/>
</dbReference>
<dbReference type="SUPFAM" id="SSF47384">
    <property type="entry name" value="Homodimeric domain of signal transducing histidine kinase"/>
    <property type="match status" value="1"/>
</dbReference>
<keyword evidence="7" id="KW-1133">Transmembrane helix</keyword>
<dbReference type="InterPro" id="IPR000700">
    <property type="entry name" value="PAS-assoc_C"/>
</dbReference>
<dbReference type="PROSITE" id="PS50885">
    <property type="entry name" value="HAMP"/>
    <property type="match status" value="1"/>
</dbReference>
<feature type="domain" description="PAC" evidence="10">
    <location>
        <begin position="387"/>
        <end position="439"/>
    </location>
</feature>
<dbReference type="CDD" id="cd00130">
    <property type="entry name" value="PAS"/>
    <property type="match status" value="1"/>
</dbReference>
<dbReference type="PANTHER" id="PTHR43304">
    <property type="entry name" value="PHYTOCHROME-LIKE PROTEIN CPH1"/>
    <property type="match status" value="1"/>
</dbReference>
<dbReference type="Gene3D" id="3.30.450.20">
    <property type="entry name" value="PAS domain"/>
    <property type="match status" value="1"/>
</dbReference>
<dbReference type="InterPro" id="IPR036097">
    <property type="entry name" value="HisK_dim/P_sf"/>
</dbReference>
<dbReference type="InterPro" id="IPR005467">
    <property type="entry name" value="His_kinase_dom"/>
</dbReference>
<dbReference type="InterPro" id="IPR000014">
    <property type="entry name" value="PAS"/>
</dbReference>
<organism evidence="12 13">
    <name type="scientific">Magnetospirillum sulfuroxidans</name>
    <dbReference type="NCBI Taxonomy" id="611300"/>
    <lineage>
        <taxon>Bacteria</taxon>
        <taxon>Pseudomonadati</taxon>
        <taxon>Pseudomonadota</taxon>
        <taxon>Alphaproteobacteria</taxon>
        <taxon>Rhodospirillales</taxon>
        <taxon>Rhodospirillaceae</taxon>
        <taxon>Magnetospirillum</taxon>
    </lineage>
</organism>
<evidence type="ECO:0000259" key="8">
    <source>
        <dbReference type="PROSITE" id="PS50109"/>
    </source>
</evidence>
<dbReference type="Pfam" id="PF02518">
    <property type="entry name" value="HATPase_c"/>
    <property type="match status" value="1"/>
</dbReference>
<evidence type="ECO:0000256" key="7">
    <source>
        <dbReference type="SAM" id="Phobius"/>
    </source>
</evidence>
<feature type="transmembrane region" description="Helical" evidence="7">
    <location>
        <begin position="17"/>
        <end position="40"/>
    </location>
</feature>
<keyword evidence="6" id="KW-0418">Kinase</keyword>
<reference evidence="12 13" key="1">
    <citation type="submission" date="2021-04" db="EMBL/GenBank/DDBJ databases">
        <title>Magnetospirillum sulfuroxidans sp. nov., a facultative chemolithoautotrophic sulfur-oxidizing alphaproteobacterium isolated from freshwater sediment and proposals for Paramagetospirillum gen. nov., and Magnetospirillaceae fam. nov.</title>
        <authorList>
            <person name="Koziaeva V."/>
            <person name="Geelhoed J.S."/>
            <person name="Sorokin D.Y."/>
            <person name="Grouzdev D.S."/>
        </authorList>
    </citation>
    <scope>NUCLEOTIDE SEQUENCE [LARGE SCALE GENOMIC DNA]</scope>
    <source>
        <strain evidence="12 13">J10</strain>
    </source>
</reference>
<dbReference type="InterPro" id="IPR004358">
    <property type="entry name" value="Sig_transdc_His_kin-like_C"/>
</dbReference>
<dbReference type="SMART" id="SM00304">
    <property type="entry name" value="HAMP"/>
    <property type="match status" value="1"/>
</dbReference>
<dbReference type="SUPFAM" id="SSF55874">
    <property type="entry name" value="ATPase domain of HSP90 chaperone/DNA topoisomerase II/histidine kinase"/>
    <property type="match status" value="1"/>
</dbReference>
<sequence length="679" mass="73906">MASIVIGGLSQRLSTRVAAATSALALFFVVCMGVGAWLVASGMMRAQVERQMGELAQARAVHVSGILDTIATGMSERGDRSVGTSENVRIGAIPVNVRYLGMADLGDWNKAAMILGVGAGRLSAENGGTIEMMQAINTGVASPSKALVWSVRLDHLTRRLAGSRGNDGGQLVVRVGGREASAAWGEKLTVSSVVAEAEVMLPNGFGRGQMVVRIGADAADLDLPLGQYALWLSIIGAAATALAVALATITSRRLTRTLSGLADAATAFAFDAGGSVDFHVAGDDEIARLGKAFAGMVERLDQAYRDLDQRSQALLSNAERVAQVGSAIWEPGQSRQVWSEQFHAILGLNPADVSASREVFFDRIHPDDRTRLATAIDAALQAGGRRVVEEFRIIRGDGVERVAQFRAEVARDDEGHPIRVDATIQDITERQRMEDQLDGVVRDLKRSNEELEQFAYVASHDLRQPLRTVRSYLTLIEDSIEDKLDDETREFMDFIRDGVKRMDALITDLLTYSRVGRRVADGPVDTGRMIDLSLLDLQAEVDETQAIVDVPDGLPVVEGDSGELTRLFQNLIGNALKYRNAEQVPHIAIKCRDLGAFWQFSVIDNGIGIPPEHRERAFGIFQRLHGRHEYEGTGIGLAICRKIVERQGGEIWVENTPDGGATFRFTWPKMRRQVTTLGL</sequence>
<evidence type="ECO:0000256" key="6">
    <source>
        <dbReference type="ARBA" id="ARBA00022777"/>
    </source>
</evidence>
<dbReference type="SUPFAM" id="SSF55785">
    <property type="entry name" value="PYP-like sensor domain (PAS domain)"/>
    <property type="match status" value="1"/>
</dbReference>
<comment type="subcellular location">
    <subcellularLocation>
        <location evidence="2">Membrane</location>
    </subcellularLocation>
</comment>
<dbReference type="SMART" id="SM00387">
    <property type="entry name" value="HATPase_c"/>
    <property type="match status" value="1"/>
</dbReference>
<dbReference type="CDD" id="cd00082">
    <property type="entry name" value="HisKA"/>
    <property type="match status" value="1"/>
</dbReference>
<feature type="domain" description="Histidine kinase" evidence="8">
    <location>
        <begin position="457"/>
        <end position="671"/>
    </location>
</feature>
<dbReference type="InterPro" id="IPR035965">
    <property type="entry name" value="PAS-like_dom_sf"/>
</dbReference>
<dbReference type="Gene3D" id="3.30.565.10">
    <property type="entry name" value="Histidine kinase-like ATPase, C-terminal domain"/>
    <property type="match status" value="1"/>
</dbReference>
<dbReference type="Gene3D" id="6.10.340.10">
    <property type="match status" value="1"/>
</dbReference>
<keyword evidence="13" id="KW-1185">Reference proteome</keyword>
<evidence type="ECO:0000313" key="12">
    <source>
        <dbReference type="EMBL" id="MBR9971697.1"/>
    </source>
</evidence>
<gene>
    <name evidence="12" type="ORF">KEC16_08215</name>
</gene>
<dbReference type="PRINTS" id="PR00344">
    <property type="entry name" value="BCTRLSENSOR"/>
</dbReference>
<protein>
    <recommendedName>
        <fullName evidence="3">histidine kinase</fullName>
        <ecNumber evidence="3">2.7.13.3</ecNumber>
    </recommendedName>
</protein>
<evidence type="ECO:0000259" key="9">
    <source>
        <dbReference type="PROSITE" id="PS50112"/>
    </source>
</evidence>
<dbReference type="PROSITE" id="PS50109">
    <property type="entry name" value="HIS_KIN"/>
    <property type="match status" value="1"/>
</dbReference>
<evidence type="ECO:0000256" key="1">
    <source>
        <dbReference type="ARBA" id="ARBA00000085"/>
    </source>
</evidence>
<dbReference type="SMART" id="SM00086">
    <property type="entry name" value="PAC"/>
    <property type="match status" value="1"/>
</dbReference>
<dbReference type="EC" id="2.7.13.3" evidence="3"/>
<name>A0ABS5IC11_9PROT</name>
<dbReference type="InterPro" id="IPR013655">
    <property type="entry name" value="PAS_fold_3"/>
</dbReference>
<evidence type="ECO:0000256" key="5">
    <source>
        <dbReference type="ARBA" id="ARBA00022679"/>
    </source>
</evidence>
<dbReference type="PANTHER" id="PTHR43304:SF1">
    <property type="entry name" value="PAC DOMAIN-CONTAINING PROTEIN"/>
    <property type="match status" value="1"/>
</dbReference>
<dbReference type="Proteomes" id="UP000680714">
    <property type="component" value="Unassembled WGS sequence"/>
</dbReference>
<dbReference type="InterPro" id="IPR003660">
    <property type="entry name" value="HAMP_dom"/>
</dbReference>
<dbReference type="PROSITE" id="PS50112">
    <property type="entry name" value="PAS"/>
    <property type="match status" value="1"/>
</dbReference>
<dbReference type="Pfam" id="PF00672">
    <property type="entry name" value="HAMP"/>
    <property type="match status" value="1"/>
</dbReference>
<evidence type="ECO:0000256" key="3">
    <source>
        <dbReference type="ARBA" id="ARBA00012438"/>
    </source>
</evidence>
<dbReference type="InterPro" id="IPR052162">
    <property type="entry name" value="Sensor_kinase/Photoreceptor"/>
</dbReference>
<dbReference type="RefSeq" id="WP_211547712.1">
    <property type="nucleotide sequence ID" value="NZ_JAGTUF010000005.1"/>
</dbReference>
<keyword evidence="4" id="KW-0597">Phosphoprotein</keyword>
<dbReference type="Pfam" id="PF00512">
    <property type="entry name" value="HisKA"/>
    <property type="match status" value="1"/>
</dbReference>
<keyword evidence="5" id="KW-0808">Transferase</keyword>
<dbReference type="PROSITE" id="PS50113">
    <property type="entry name" value="PAC"/>
    <property type="match status" value="1"/>
</dbReference>
<proteinExistence type="predicted"/>
<evidence type="ECO:0000313" key="13">
    <source>
        <dbReference type="Proteomes" id="UP000680714"/>
    </source>
</evidence>
<dbReference type="Gene3D" id="1.10.287.130">
    <property type="match status" value="1"/>
</dbReference>
<dbReference type="InterPro" id="IPR003594">
    <property type="entry name" value="HATPase_dom"/>
</dbReference>
<accession>A0ABS5IC11</accession>
<feature type="domain" description="HAMP" evidence="11">
    <location>
        <begin position="252"/>
        <end position="305"/>
    </location>
</feature>
<dbReference type="InterPro" id="IPR003661">
    <property type="entry name" value="HisK_dim/P_dom"/>
</dbReference>
<evidence type="ECO:0000256" key="2">
    <source>
        <dbReference type="ARBA" id="ARBA00004370"/>
    </source>
</evidence>
<feature type="domain" description="PAS" evidence="9">
    <location>
        <begin position="338"/>
        <end position="383"/>
    </location>
</feature>
<keyword evidence="7" id="KW-0472">Membrane</keyword>